<gene>
    <name evidence="1" type="ordered locus">MAE_43950</name>
</gene>
<accession>B0JTB4</accession>
<evidence type="ECO:0000313" key="1">
    <source>
        <dbReference type="EMBL" id="BAG04217.1"/>
    </source>
</evidence>
<dbReference type="AlphaFoldDB" id="B0JTB4"/>
<name>B0JTB4_MICAN</name>
<proteinExistence type="predicted"/>
<dbReference type="KEGG" id="mar:MAE_43950"/>
<dbReference type="Proteomes" id="UP000001510">
    <property type="component" value="Chromosome"/>
</dbReference>
<dbReference type="PaxDb" id="449447-MAE_43950"/>
<evidence type="ECO:0000313" key="2">
    <source>
        <dbReference type="Proteomes" id="UP000001510"/>
    </source>
</evidence>
<organism evidence="1 2">
    <name type="scientific">Microcystis aeruginosa (strain NIES-843 / IAM M-2473)</name>
    <dbReference type="NCBI Taxonomy" id="449447"/>
    <lineage>
        <taxon>Bacteria</taxon>
        <taxon>Bacillati</taxon>
        <taxon>Cyanobacteriota</taxon>
        <taxon>Cyanophyceae</taxon>
        <taxon>Oscillatoriophycideae</taxon>
        <taxon>Chroococcales</taxon>
        <taxon>Microcystaceae</taxon>
        <taxon>Microcystis</taxon>
    </lineage>
</organism>
<dbReference type="HOGENOM" id="CLU_3119835_0_0_3"/>
<dbReference type="EMBL" id="AP009552">
    <property type="protein sequence ID" value="BAG04217.1"/>
    <property type="molecule type" value="Genomic_DNA"/>
</dbReference>
<sequence>MNYPLGEIVGASELTGECLKIDLRPPGGFGMIETIRTGLRTREKSINLHQ</sequence>
<dbReference type="EnsemblBacteria" id="BAG04217">
    <property type="protein sequence ID" value="BAG04217"/>
    <property type="gene ID" value="MAE_43950"/>
</dbReference>
<reference evidence="1 2" key="1">
    <citation type="journal article" date="2007" name="DNA Res.">
        <title>Complete genomic structure of the bloom-forming toxic cyanobacterium Microcystis aeruginosa NIES-843.</title>
        <authorList>
            <person name="Kaneko T."/>
            <person name="Nakajima N."/>
            <person name="Okamoto S."/>
            <person name="Suzuki I."/>
            <person name="Tanabe Y."/>
            <person name="Tamaoki M."/>
            <person name="Nakamura Y."/>
            <person name="Kasai F."/>
            <person name="Watanabe A."/>
            <person name="Kawashima K."/>
            <person name="Kishida Y."/>
            <person name="Ono A."/>
            <person name="Shimizu Y."/>
            <person name="Takahashi C."/>
            <person name="Minami C."/>
            <person name="Fujishiro T."/>
            <person name="Kohara M."/>
            <person name="Katoh M."/>
            <person name="Nakazaki N."/>
            <person name="Nakayama S."/>
            <person name="Yamada M."/>
            <person name="Tabata S."/>
            <person name="Watanabe M.M."/>
        </authorList>
    </citation>
    <scope>NUCLEOTIDE SEQUENCE [LARGE SCALE GENOMIC DNA]</scope>
    <source>
        <strain evidence="2">NIES-843 / IAM M-247</strain>
    </source>
</reference>
<keyword evidence="2" id="KW-1185">Reference proteome</keyword>
<protein>
    <submittedName>
        <fullName evidence="1">Uncharacterized protein</fullName>
    </submittedName>
</protein>